<sequence length="416" mass="48402">MLLKKLLLLLIATFLAFWYFLPQYNGVTKIVEEGDTNELPIKFYHKFYIDQRYSPWRIRLFAMKPCGNHTIFGKAFYGFAKKAKTLQFLARQTEKWCPYEWDMACFYNSFFYEAETSSEIPEYLELYIGNSRRVVQFTKSKIVGKSKKKGLTVIVAPLYFYSHPHNILLFFEILPWSGFGELPKYIQNRYPEPDSSVCRNGQTLAQNIAVLETDTDLATSVDFDEILVSENNLSADSRVRLEFAANPELAAAVFRHFFAVFQPKIENFEYSGVLTPMVLDRKKADKFIFNASRVDNIDVHHVNTFIEDKFKAEILKNAALLHYRHNGFQDNSTQIKLDVKIFANLSAFVNLQNLVSKIFGRPPKLRPKLNEDLDECFGKLEKIEECRSLVYFCKPAVMKWGEAWDFEKTPANQIFL</sequence>
<evidence type="ECO:0000313" key="8">
    <source>
        <dbReference type="Proteomes" id="UP001152747"/>
    </source>
</evidence>
<keyword evidence="5" id="KW-0472">Membrane</keyword>
<dbReference type="PANTHER" id="PTHR47024:SF1">
    <property type="entry name" value="GLYCOSYLTRANSFERASE FAMILY 92 PROTEIN"/>
    <property type="match status" value="1"/>
</dbReference>
<comment type="subcellular location">
    <subcellularLocation>
        <location evidence="1">Membrane</location>
        <topology evidence="1">Single-pass membrane protein</topology>
    </subcellularLocation>
</comment>
<proteinExistence type="inferred from homology"/>
<gene>
    <name evidence="7" type="ORF">CAMP_LOCUS12927</name>
</gene>
<evidence type="ECO:0000313" key="7">
    <source>
        <dbReference type="EMBL" id="CAI5450290.1"/>
    </source>
</evidence>
<evidence type="ECO:0000256" key="5">
    <source>
        <dbReference type="ARBA" id="ARBA00023136"/>
    </source>
</evidence>
<comment type="caution">
    <text evidence="7">The sequence shown here is derived from an EMBL/GenBank/DDBJ whole genome shotgun (WGS) entry which is preliminary data.</text>
</comment>
<dbReference type="EMBL" id="CANHGI010000005">
    <property type="protein sequence ID" value="CAI5450290.1"/>
    <property type="molecule type" value="Genomic_DNA"/>
</dbReference>
<evidence type="ECO:0000256" key="4">
    <source>
        <dbReference type="ARBA" id="ARBA00022679"/>
    </source>
</evidence>
<evidence type="ECO:0000256" key="6">
    <source>
        <dbReference type="RuleBase" id="RU366017"/>
    </source>
</evidence>
<reference evidence="7" key="1">
    <citation type="submission" date="2022-11" db="EMBL/GenBank/DDBJ databases">
        <authorList>
            <person name="Kikuchi T."/>
        </authorList>
    </citation>
    <scope>NUCLEOTIDE SEQUENCE</scope>
    <source>
        <strain evidence="7">PS1010</strain>
    </source>
</reference>
<organism evidence="7 8">
    <name type="scientific">Caenorhabditis angaria</name>
    <dbReference type="NCBI Taxonomy" id="860376"/>
    <lineage>
        <taxon>Eukaryota</taxon>
        <taxon>Metazoa</taxon>
        <taxon>Ecdysozoa</taxon>
        <taxon>Nematoda</taxon>
        <taxon>Chromadorea</taxon>
        <taxon>Rhabditida</taxon>
        <taxon>Rhabditina</taxon>
        <taxon>Rhabditomorpha</taxon>
        <taxon>Rhabditoidea</taxon>
        <taxon>Rhabditidae</taxon>
        <taxon>Peloderinae</taxon>
        <taxon>Caenorhabditis</taxon>
    </lineage>
</organism>
<dbReference type="EC" id="2.4.1.-" evidence="6"/>
<evidence type="ECO:0000256" key="1">
    <source>
        <dbReference type="ARBA" id="ARBA00004167"/>
    </source>
</evidence>
<dbReference type="PANTHER" id="PTHR47024">
    <property type="entry name" value="BIOFILM ABSENT ON HEAD (AFTER YERSINIA EXPOSURE)-RELATED"/>
    <property type="match status" value="1"/>
</dbReference>
<dbReference type="InterPro" id="IPR008166">
    <property type="entry name" value="Glyco_transf_92"/>
</dbReference>
<dbReference type="Proteomes" id="UP001152747">
    <property type="component" value="Unassembled WGS sequence"/>
</dbReference>
<evidence type="ECO:0000256" key="3">
    <source>
        <dbReference type="ARBA" id="ARBA00022676"/>
    </source>
</evidence>
<dbReference type="GO" id="GO:0016757">
    <property type="term" value="F:glycosyltransferase activity"/>
    <property type="evidence" value="ECO:0007669"/>
    <property type="project" value="UniProtKB-UniRule"/>
</dbReference>
<dbReference type="AlphaFoldDB" id="A0A9P1IQQ9"/>
<keyword evidence="8" id="KW-1185">Reference proteome</keyword>
<keyword evidence="3 6" id="KW-0328">Glycosyltransferase</keyword>
<comment type="similarity">
    <text evidence="2 6">Belongs to the glycosyltransferase 92 family.</text>
</comment>
<dbReference type="OrthoDB" id="5777994at2759"/>
<dbReference type="Pfam" id="PF01697">
    <property type="entry name" value="Glyco_transf_92"/>
    <property type="match status" value="1"/>
</dbReference>
<evidence type="ECO:0000256" key="2">
    <source>
        <dbReference type="ARBA" id="ARBA00007647"/>
    </source>
</evidence>
<accession>A0A9P1IQQ9</accession>
<protein>
    <recommendedName>
        <fullName evidence="6">Glycosyltransferase family 92 protein</fullName>
        <ecNumber evidence="6">2.4.1.-</ecNumber>
    </recommendedName>
</protein>
<keyword evidence="4 6" id="KW-0808">Transferase</keyword>
<name>A0A9P1IQQ9_9PELO</name>
<dbReference type="GO" id="GO:0016020">
    <property type="term" value="C:membrane"/>
    <property type="evidence" value="ECO:0007669"/>
    <property type="project" value="UniProtKB-SubCell"/>
</dbReference>